<proteinExistence type="predicted"/>
<dbReference type="Gene3D" id="3.90.550.10">
    <property type="entry name" value="Spore Coat Polysaccharide Biosynthesis Protein SpsA, Chain A"/>
    <property type="match status" value="1"/>
</dbReference>
<sequence length="244" mass="26700">SWTSDKPKGMITLGNGPILEHIVRGLASSGVQNINMVVGYRKNIVMSYFGDGSHFGTKINYVIQNELSGTLDALKLGLKDIANEFLVVPGDNYVSSASFIPLIRSESPTLLAGKADRWSKWGEIEFVNSRAQITFDSPEAFGRLHFTGIMKLDIDLANKLITAGGIHLGEAIQRIDQSTNFDVINSQYWHNIVYPWDLIDGNRLALRNLGLFKSGKIERNVTLKGPISLGSGSVICSGSYLEGP</sequence>
<keyword evidence="2" id="KW-0548">Nucleotidyltransferase</keyword>
<evidence type="ECO:0000256" key="2">
    <source>
        <dbReference type="ARBA" id="ARBA00022695"/>
    </source>
</evidence>
<evidence type="ECO:0000259" key="3">
    <source>
        <dbReference type="Pfam" id="PF00483"/>
    </source>
</evidence>
<dbReference type="EMBL" id="UINC01202227">
    <property type="protein sequence ID" value="SVE21925.1"/>
    <property type="molecule type" value="Genomic_DNA"/>
</dbReference>
<dbReference type="InterPro" id="IPR005835">
    <property type="entry name" value="NTP_transferase_dom"/>
</dbReference>
<dbReference type="GO" id="GO:0016779">
    <property type="term" value="F:nucleotidyltransferase activity"/>
    <property type="evidence" value="ECO:0007669"/>
    <property type="project" value="UniProtKB-KW"/>
</dbReference>
<keyword evidence="1" id="KW-0808">Transferase</keyword>
<dbReference type="InterPro" id="IPR029044">
    <property type="entry name" value="Nucleotide-diphossugar_trans"/>
</dbReference>
<feature type="non-terminal residue" evidence="4">
    <location>
        <position position="1"/>
    </location>
</feature>
<gene>
    <name evidence="4" type="ORF">METZ01_LOCUS474779</name>
</gene>
<dbReference type="InterPro" id="IPR050065">
    <property type="entry name" value="GlmU-like"/>
</dbReference>
<evidence type="ECO:0000256" key="1">
    <source>
        <dbReference type="ARBA" id="ARBA00022679"/>
    </source>
</evidence>
<dbReference type="PANTHER" id="PTHR43584:SF8">
    <property type="entry name" value="N-ACETYLMURAMATE ALPHA-1-PHOSPHATE URIDYLYLTRANSFERASE"/>
    <property type="match status" value="1"/>
</dbReference>
<dbReference type="PANTHER" id="PTHR43584">
    <property type="entry name" value="NUCLEOTIDYL TRANSFERASE"/>
    <property type="match status" value="1"/>
</dbReference>
<organism evidence="4">
    <name type="scientific">marine metagenome</name>
    <dbReference type="NCBI Taxonomy" id="408172"/>
    <lineage>
        <taxon>unclassified sequences</taxon>
        <taxon>metagenomes</taxon>
        <taxon>ecological metagenomes</taxon>
    </lineage>
</organism>
<accession>A0A383BRH3</accession>
<name>A0A383BRH3_9ZZZZ</name>
<evidence type="ECO:0000313" key="4">
    <source>
        <dbReference type="EMBL" id="SVE21925.1"/>
    </source>
</evidence>
<protein>
    <recommendedName>
        <fullName evidence="3">Nucleotidyl transferase domain-containing protein</fullName>
    </recommendedName>
</protein>
<reference evidence="4" key="1">
    <citation type="submission" date="2018-05" db="EMBL/GenBank/DDBJ databases">
        <authorList>
            <person name="Lanie J.A."/>
            <person name="Ng W.-L."/>
            <person name="Kazmierczak K.M."/>
            <person name="Andrzejewski T.M."/>
            <person name="Davidsen T.M."/>
            <person name="Wayne K.J."/>
            <person name="Tettelin H."/>
            <person name="Glass J.I."/>
            <person name="Rusch D."/>
            <person name="Podicherti R."/>
            <person name="Tsui H.-C.T."/>
            <person name="Winkler M.E."/>
        </authorList>
    </citation>
    <scope>NUCLEOTIDE SEQUENCE</scope>
</reference>
<dbReference type="Pfam" id="PF00483">
    <property type="entry name" value="NTP_transferase"/>
    <property type="match status" value="1"/>
</dbReference>
<feature type="domain" description="Nucleotidyl transferase" evidence="3">
    <location>
        <begin position="3"/>
        <end position="96"/>
    </location>
</feature>
<feature type="non-terminal residue" evidence="4">
    <location>
        <position position="244"/>
    </location>
</feature>
<dbReference type="SUPFAM" id="SSF53448">
    <property type="entry name" value="Nucleotide-diphospho-sugar transferases"/>
    <property type="match status" value="1"/>
</dbReference>
<dbReference type="AlphaFoldDB" id="A0A383BRH3"/>